<evidence type="ECO:0000313" key="1">
    <source>
        <dbReference type="EMBL" id="KPM30805.1"/>
    </source>
</evidence>
<protein>
    <submittedName>
        <fullName evidence="1">Two component regulator propeller domain protein</fullName>
    </submittedName>
</protein>
<dbReference type="RefSeq" id="WP_157449763.1">
    <property type="nucleotide sequence ID" value="NZ_LDJX01000007.1"/>
</dbReference>
<dbReference type="SUPFAM" id="SSF110296">
    <property type="entry name" value="Oligoxyloglucan reducing end-specific cellobiohydrolase"/>
    <property type="match status" value="1"/>
</dbReference>
<keyword evidence="2" id="KW-1185">Reference proteome</keyword>
<comment type="caution">
    <text evidence="1">The sequence shown here is derived from an EMBL/GenBank/DDBJ whole genome shotgun (WGS) entry which is preliminary data.</text>
</comment>
<dbReference type="InterPro" id="IPR015943">
    <property type="entry name" value="WD40/YVTN_repeat-like_dom_sf"/>
</dbReference>
<sequence>MRETFSIILILLFFKISLGQEMTHFTKENSELTDDKIWGIAVDDDGNKWIGTGESGLIKFDGTNWTTYDKSNSEVKGSFISPIFVDSNNNVWVSYSKPNGLVKFDGQTWKSFSSYETKLSDNSVIAITEDENGILYFGGTSGLTSFDGENWKKIYLPKKLTIRAIAVKNSELIYIGHNNGLLIFKDNDWESLNDENSELQNYVRSLKFDVNGDLIIGYGGNKTGGLSILSNDKWTHMNKENSELSDNLVRDIEIDNFGLLWLATNNGLNIVTNDNIIPFYFRERGNAILDIAIEDKVYWIATHFGLFKILR</sequence>
<dbReference type="AlphaFoldDB" id="A0A0P7AWU3"/>
<dbReference type="SUPFAM" id="SSF63829">
    <property type="entry name" value="Calcium-dependent phosphotriesterase"/>
    <property type="match status" value="1"/>
</dbReference>
<dbReference type="Gene3D" id="2.130.10.10">
    <property type="entry name" value="YVTN repeat-like/Quinoprotein amine dehydrogenase"/>
    <property type="match status" value="2"/>
</dbReference>
<evidence type="ECO:0000313" key="2">
    <source>
        <dbReference type="Proteomes" id="UP000050280"/>
    </source>
</evidence>
<gene>
    <name evidence="1" type="ORF">I595_3302</name>
</gene>
<dbReference type="STRING" id="1300341.I595_3302"/>
<accession>A0A0P7AWU3</accession>
<reference evidence="1 2" key="1">
    <citation type="submission" date="2015-09" db="EMBL/GenBank/DDBJ databases">
        <title>Genome sequence of the marine flavobacterium Croceitalea dokdonensis DOKDO 023 that contains proton- and sodium-pumping rhodopsins.</title>
        <authorList>
            <person name="Kwon S.-K."/>
            <person name="Lee H.K."/>
            <person name="Kwak M.-J."/>
            <person name="Kim J.F."/>
        </authorList>
    </citation>
    <scope>NUCLEOTIDE SEQUENCE [LARGE SCALE GENOMIC DNA]</scope>
    <source>
        <strain evidence="1 2">DOKDO 023</strain>
    </source>
</reference>
<dbReference type="PATRIC" id="fig|1300341.3.peg.3448"/>
<dbReference type="OrthoDB" id="799853at2"/>
<dbReference type="InterPro" id="IPR011110">
    <property type="entry name" value="Reg_prop"/>
</dbReference>
<dbReference type="EMBL" id="LDJX01000007">
    <property type="protein sequence ID" value="KPM30805.1"/>
    <property type="molecule type" value="Genomic_DNA"/>
</dbReference>
<dbReference type="Pfam" id="PF07494">
    <property type="entry name" value="Reg_prop"/>
    <property type="match status" value="1"/>
</dbReference>
<name>A0A0P7AWU3_9FLAO</name>
<organism evidence="1 2">
    <name type="scientific">Croceitalea dokdonensis DOKDO 023</name>
    <dbReference type="NCBI Taxonomy" id="1300341"/>
    <lineage>
        <taxon>Bacteria</taxon>
        <taxon>Pseudomonadati</taxon>
        <taxon>Bacteroidota</taxon>
        <taxon>Flavobacteriia</taxon>
        <taxon>Flavobacteriales</taxon>
        <taxon>Flavobacteriaceae</taxon>
        <taxon>Croceitalea</taxon>
    </lineage>
</organism>
<proteinExistence type="predicted"/>
<dbReference type="Proteomes" id="UP000050280">
    <property type="component" value="Unassembled WGS sequence"/>
</dbReference>